<dbReference type="VEuPathDB" id="FungiDB:P170DRAFT_200244"/>
<proteinExistence type="predicted"/>
<feature type="compositionally biased region" description="Basic residues" evidence="1">
    <location>
        <begin position="209"/>
        <end position="224"/>
    </location>
</feature>
<evidence type="ECO:0000313" key="3">
    <source>
        <dbReference type="Proteomes" id="UP000234275"/>
    </source>
</evidence>
<protein>
    <submittedName>
        <fullName evidence="2">Uncharacterized protein</fullName>
    </submittedName>
</protein>
<sequence>MRIPSLHTSNIQHTYSALVPPDLEYGRRHPLPLIRPAERANPLRSLPSVRKIDNGRLRDDGGVVEGEKVVGVSSRCSIVHHPIPSIHQSRPGQANSCSPLRFLILNFPFFRFVERSGGCLLLLVFVLLSPPLSQTDGPHSILPSQSHILGNKAHALNPKLEMKKRTRTQCSKPFEMYKLIQTKHSNIINKKQEKNSDHACRKSNEKVRERKKKKKKKKRKTPCT</sequence>
<accession>A0A2I2G4U9</accession>
<dbReference type="Proteomes" id="UP000234275">
    <property type="component" value="Unassembled WGS sequence"/>
</dbReference>
<gene>
    <name evidence="2" type="ORF">P170DRAFT_200244</name>
</gene>
<organism evidence="2 3">
    <name type="scientific">Aspergillus steynii IBT 23096</name>
    <dbReference type="NCBI Taxonomy" id="1392250"/>
    <lineage>
        <taxon>Eukaryota</taxon>
        <taxon>Fungi</taxon>
        <taxon>Dikarya</taxon>
        <taxon>Ascomycota</taxon>
        <taxon>Pezizomycotina</taxon>
        <taxon>Eurotiomycetes</taxon>
        <taxon>Eurotiomycetidae</taxon>
        <taxon>Eurotiales</taxon>
        <taxon>Aspergillaceae</taxon>
        <taxon>Aspergillus</taxon>
        <taxon>Aspergillus subgen. Circumdati</taxon>
    </lineage>
</organism>
<dbReference type="AlphaFoldDB" id="A0A2I2G4U9"/>
<dbReference type="GeneID" id="36550455"/>
<feature type="region of interest" description="Disordered" evidence="1">
    <location>
        <begin position="187"/>
        <end position="224"/>
    </location>
</feature>
<evidence type="ECO:0000256" key="1">
    <source>
        <dbReference type="SAM" id="MobiDB-lite"/>
    </source>
</evidence>
<reference evidence="2 3" key="1">
    <citation type="submission" date="2016-12" db="EMBL/GenBank/DDBJ databases">
        <title>The genomes of Aspergillus section Nigri reveals drivers in fungal speciation.</title>
        <authorList>
            <consortium name="DOE Joint Genome Institute"/>
            <person name="Vesth T.C."/>
            <person name="Nybo J."/>
            <person name="Theobald S."/>
            <person name="Brandl J."/>
            <person name="Frisvad J.C."/>
            <person name="Nielsen K.F."/>
            <person name="Lyhne E.K."/>
            <person name="Kogle M.E."/>
            <person name="Kuo A."/>
            <person name="Riley R."/>
            <person name="Clum A."/>
            <person name="Nolan M."/>
            <person name="Lipzen A."/>
            <person name="Salamov A."/>
            <person name="Henrissat B."/>
            <person name="Wiebenga A."/>
            <person name="De Vries R.P."/>
            <person name="Grigoriev I.V."/>
            <person name="Mortensen U.H."/>
            <person name="Andersen M.R."/>
            <person name="Baker S.E."/>
        </authorList>
    </citation>
    <scope>NUCLEOTIDE SEQUENCE [LARGE SCALE GENOMIC DNA]</scope>
    <source>
        <strain evidence="2 3">IBT 23096</strain>
    </source>
</reference>
<keyword evidence="3" id="KW-1185">Reference proteome</keyword>
<feature type="compositionally biased region" description="Basic and acidic residues" evidence="1">
    <location>
        <begin position="190"/>
        <end position="208"/>
    </location>
</feature>
<name>A0A2I2G4U9_9EURO</name>
<dbReference type="RefSeq" id="XP_024703208.1">
    <property type="nucleotide sequence ID" value="XM_024842757.1"/>
</dbReference>
<evidence type="ECO:0000313" key="2">
    <source>
        <dbReference type="EMBL" id="PLB47906.1"/>
    </source>
</evidence>
<comment type="caution">
    <text evidence="2">The sequence shown here is derived from an EMBL/GenBank/DDBJ whole genome shotgun (WGS) entry which is preliminary data.</text>
</comment>
<dbReference type="EMBL" id="MSFO01000005">
    <property type="protein sequence ID" value="PLB47906.1"/>
    <property type="molecule type" value="Genomic_DNA"/>
</dbReference>